<reference evidence="2" key="2">
    <citation type="submission" date="2022-06" db="UniProtKB">
        <authorList>
            <consortium name="EnsemblMetazoa"/>
        </authorList>
    </citation>
    <scope>IDENTIFICATION</scope>
    <source>
        <strain evidence="2">DF5081</strain>
    </source>
</reference>
<feature type="compositionally biased region" description="Low complexity" evidence="1">
    <location>
        <begin position="125"/>
        <end position="134"/>
    </location>
</feature>
<sequence length="134" mass="14779">MSGEFFAHLDNSPAPPPHFALKDVPYSHFFSVSLPANSTNSNLYTKMPKKTQEKKKLQLSNKQFEDLLKEIGGGLPEGLALDPTLLAALRQATDEQFNKVAVEKFGAQVHEEACSDDENSKSEQEQQPSSSQNS</sequence>
<evidence type="ECO:0000256" key="1">
    <source>
        <dbReference type="SAM" id="MobiDB-lite"/>
    </source>
</evidence>
<accession>A0A8R1E6N1</accession>
<evidence type="ECO:0000313" key="3">
    <source>
        <dbReference type="Proteomes" id="UP000005237"/>
    </source>
</evidence>
<reference evidence="3" key="1">
    <citation type="submission" date="2010-08" db="EMBL/GenBank/DDBJ databases">
        <authorList>
            <consortium name="Caenorhabditis japonica Sequencing Consortium"/>
            <person name="Wilson R.K."/>
        </authorList>
    </citation>
    <scope>NUCLEOTIDE SEQUENCE [LARGE SCALE GENOMIC DNA]</scope>
    <source>
        <strain evidence="3">DF5081</strain>
    </source>
</reference>
<proteinExistence type="predicted"/>
<organism evidence="2 3">
    <name type="scientific">Caenorhabditis japonica</name>
    <dbReference type="NCBI Taxonomy" id="281687"/>
    <lineage>
        <taxon>Eukaryota</taxon>
        <taxon>Metazoa</taxon>
        <taxon>Ecdysozoa</taxon>
        <taxon>Nematoda</taxon>
        <taxon>Chromadorea</taxon>
        <taxon>Rhabditida</taxon>
        <taxon>Rhabditina</taxon>
        <taxon>Rhabditomorpha</taxon>
        <taxon>Rhabditoidea</taxon>
        <taxon>Rhabditidae</taxon>
        <taxon>Peloderinae</taxon>
        <taxon>Caenorhabditis</taxon>
    </lineage>
</organism>
<keyword evidence="3" id="KW-1185">Reference proteome</keyword>
<name>A0A8R1E6N1_CAEJA</name>
<dbReference type="EnsemblMetazoa" id="CJA26339a.1">
    <property type="protein sequence ID" value="CJA26339a.1"/>
    <property type="gene ID" value="WBGene00181911"/>
</dbReference>
<protein>
    <submittedName>
        <fullName evidence="2">Uncharacterized protein</fullName>
    </submittedName>
</protein>
<evidence type="ECO:0000313" key="2">
    <source>
        <dbReference type="EnsemblMetazoa" id="CJA26339a.1"/>
    </source>
</evidence>
<dbReference type="AlphaFoldDB" id="A0A8R1E6N1"/>
<dbReference type="Proteomes" id="UP000005237">
    <property type="component" value="Unassembled WGS sequence"/>
</dbReference>
<feature type="region of interest" description="Disordered" evidence="1">
    <location>
        <begin position="110"/>
        <end position="134"/>
    </location>
</feature>
<feature type="compositionally biased region" description="Basic and acidic residues" evidence="1">
    <location>
        <begin position="110"/>
        <end position="124"/>
    </location>
</feature>